<keyword evidence="2" id="KW-0106">Calcium</keyword>
<dbReference type="InterPro" id="IPR008707">
    <property type="entry name" value="B-propeller_PilY1"/>
</dbReference>
<dbReference type="EMBL" id="ACIS01000009">
    <property type="protein sequence ID" value="EEG07311.1"/>
    <property type="molecule type" value="Genomic_DNA"/>
</dbReference>
<organism evidence="5 6">
    <name type="scientific">Pseudogulbenkiania ferrooxidans 2002</name>
    <dbReference type="NCBI Taxonomy" id="279714"/>
    <lineage>
        <taxon>Bacteria</taxon>
        <taxon>Pseudomonadati</taxon>
        <taxon>Pseudomonadota</taxon>
        <taxon>Betaproteobacteria</taxon>
        <taxon>Neisseriales</taxon>
        <taxon>Chromobacteriaceae</taxon>
        <taxon>Pseudogulbenkiania</taxon>
    </lineage>
</organism>
<evidence type="ECO:0000313" key="6">
    <source>
        <dbReference type="Proteomes" id="UP000003165"/>
    </source>
</evidence>
<evidence type="ECO:0000259" key="4">
    <source>
        <dbReference type="Pfam" id="PF05567"/>
    </source>
</evidence>
<dbReference type="eggNOG" id="COG3419">
    <property type="taxonomic scope" value="Bacteria"/>
</dbReference>
<protein>
    <submittedName>
        <fullName evidence="5">Type IV fimbrial biogenesis protein PilY1</fullName>
    </submittedName>
</protein>
<evidence type="ECO:0000256" key="2">
    <source>
        <dbReference type="ARBA" id="ARBA00022837"/>
    </source>
</evidence>
<accession>B9Z6Z6</accession>
<evidence type="ECO:0000313" key="5">
    <source>
        <dbReference type="EMBL" id="EEG07311.1"/>
    </source>
</evidence>
<evidence type="ECO:0000256" key="3">
    <source>
        <dbReference type="SAM" id="SignalP"/>
    </source>
</evidence>
<feature type="domain" description="PilY1 beta-propeller" evidence="4">
    <location>
        <begin position="206"/>
        <end position="467"/>
    </location>
</feature>
<keyword evidence="3" id="KW-0732">Signal</keyword>
<reference evidence="5 6" key="1">
    <citation type="submission" date="2009-02" db="EMBL/GenBank/DDBJ databases">
        <title>Sequencing of the draft genome and assembly of Lutiella nitroferrum 2002.</title>
        <authorList>
            <consortium name="US DOE Joint Genome Institute (JGI-PGF)"/>
            <person name="Lucas S."/>
            <person name="Copeland A."/>
            <person name="Lapidus A."/>
            <person name="Glavina del Rio T."/>
            <person name="Tice H."/>
            <person name="Bruce D."/>
            <person name="Goodwin L."/>
            <person name="Pitluck S."/>
            <person name="Larimer F."/>
            <person name="Land M.L."/>
            <person name="Hauser L."/>
            <person name="Coates J.D."/>
        </authorList>
    </citation>
    <scope>NUCLEOTIDE SEQUENCE [LARGE SCALE GENOMIC DNA]</scope>
    <source>
        <strain evidence="5 6">2002</strain>
    </source>
</reference>
<feature type="signal peptide" evidence="3">
    <location>
        <begin position="1"/>
        <end position="26"/>
    </location>
</feature>
<comment type="caution">
    <text evidence="5">The sequence shown here is derived from an EMBL/GenBank/DDBJ whole genome shotgun (WGS) entry which is preliminary data.</text>
</comment>
<gene>
    <name evidence="5" type="ORF">FuraDRAFT_3132</name>
</gene>
<sequence precursor="true">MSTVRRITRQFALAGILMATPLLAQADASTTLPDTPLEVCTTSVDSSQGGSAAAVTNSNIVQGDSTLFASYYDDTATMMTGDLKAFTIDPTTGSISSTAQWSAQTILTALSNSSLSGNNSSRKFYTNIGGTATEIQDTSSFCSATNQTYLGASSESDCENIIKLLKGVNSTTGNPSVTLGTTYRIPAKRLGTIVHSEPVYVSGLNMVIQAANDGMLHAFTHNNSTIGANNSSNGSEAWTYIPKAFLNSIGQSDAPNKIKAYVTSGYTHKYWLDATPAIDKFTTTSTSGNTTTTTNTYYLSSGFAKGAKGIFSLSLGTNQSTNQNNSTPTITTLPTPLWTFDNSSGATTVDSDTGYLYGRPIITQVTIGTTTTKVAIFASGFSTFDLSSLASNSYLYVVNLTTGALIKKFSVSGKGLNYIAGFADSYSSLNQVQYVYGGDLDGNVWRFDLTSTDSNSWNVHKLASLGAPISSEPELGQITIDGTPKRFVYIGTGRYLTPSDLTTASGSMYGLIDRIDTVTSYNDSNDATVPNQLSTVTLASSNYDTSASTTVGVASNLSSYGWAANLPTGQRVINSAAIANGKVLFTANKPSNPCDTNNSSPMESWLYVIDYQTGLQTGYFSLASAATSAGLSDTHFLASRPTVVKLSSGDYRAMIRTTDGDTLNVDVGTLLTTSGGTGSAVKGVFWREVITQ</sequence>
<dbReference type="Proteomes" id="UP000003165">
    <property type="component" value="Unassembled WGS sequence"/>
</dbReference>
<keyword evidence="6" id="KW-1185">Reference proteome</keyword>
<feature type="chain" id="PRO_5002893608" evidence="3">
    <location>
        <begin position="27"/>
        <end position="692"/>
    </location>
</feature>
<dbReference type="Pfam" id="PF05567">
    <property type="entry name" value="T4P_PilY1"/>
    <property type="match status" value="1"/>
</dbReference>
<dbReference type="RefSeq" id="WP_008955151.1">
    <property type="nucleotide sequence ID" value="NZ_ACIS01000009.1"/>
</dbReference>
<keyword evidence="1" id="KW-0479">Metal-binding</keyword>
<proteinExistence type="predicted"/>
<dbReference type="GO" id="GO:0046872">
    <property type="term" value="F:metal ion binding"/>
    <property type="evidence" value="ECO:0007669"/>
    <property type="project" value="UniProtKB-KW"/>
</dbReference>
<dbReference type="AlphaFoldDB" id="B9Z6Z6"/>
<evidence type="ECO:0000256" key="1">
    <source>
        <dbReference type="ARBA" id="ARBA00022723"/>
    </source>
</evidence>
<name>B9Z6Z6_9NEIS</name>